<dbReference type="AlphaFoldDB" id="A0A1Q3E9U3"/>
<reference evidence="1 2" key="2">
    <citation type="submission" date="2017-02" db="EMBL/GenBank/DDBJ databases">
        <title>A genome survey and senescence transcriptome analysis in Lentinula edodes.</title>
        <authorList>
            <person name="Sakamoto Y."/>
            <person name="Nakade K."/>
            <person name="Sato S."/>
            <person name="Yoshida Y."/>
            <person name="Miyazaki K."/>
            <person name="Natsume S."/>
            <person name="Konno N."/>
        </authorList>
    </citation>
    <scope>NUCLEOTIDE SEQUENCE [LARGE SCALE GENOMIC DNA]</scope>
    <source>
        <strain evidence="1 2">NBRC 111202</strain>
    </source>
</reference>
<protein>
    <submittedName>
        <fullName evidence="1">Uncharacterized protein</fullName>
    </submittedName>
</protein>
<accession>A0A1Q3E9U3</accession>
<dbReference type="Proteomes" id="UP000188533">
    <property type="component" value="Unassembled WGS sequence"/>
</dbReference>
<proteinExistence type="predicted"/>
<gene>
    <name evidence="1" type="ORF">LENED_005750</name>
</gene>
<evidence type="ECO:0000313" key="1">
    <source>
        <dbReference type="EMBL" id="GAW03990.1"/>
    </source>
</evidence>
<dbReference type="Pfam" id="PF11093">
    <property type="entry name" value="Mitochondr_Som1"/>
    <property type="match status" value="1"/>
</dbReference>
<dbReference type="EMBL" id="BDGU01000173">
    <property type="protein sequence ID" value="GAW03990.1"/>
    <property type="molecule type" value="Genomic_DNA"/>
</dbReference>
<comment type="caution">
    <text evidence="1">The sequence shown here is derived from an EMBL/GenBank/DDBJ whole genome shotgun (WGS) entry which is preliminary data.</text>
</comment>
<dbReference type="GO" id="GO:0042720">
    <property type="term" value="C:mitochondrial inner membrane peptidase complex"/>
    <property type="evidence" value="ECO:0007669"/>
    <property type="project" value="InterPro"/>
</dbReference>
<keyword evidence="2" id="KW-1185">Reference proteome</keyword>
<name>A0A1Q3E9U3_LENED</name>
<organism evidence="1 2">
    <name type="scientific">Lentinula edodes</name>
    <name type="common">Shiitake mushroom</name>
    <name type="synonym">Lentinus edodes</name>
    <dbReference type="NCBI Taxonomy" id="5353"/>
    <lineage>
        <taxon>Eukaryota</taxon>
        <taxon>Fungi</taxon>
        <taxon>Dikarya</taxon>
        <taxon>Basidiomycota</taxon>
        <taxon>Agaricomycotina</taxon>
        <taxon>Agaricomycetes</taxon>
        <taxon>Agaricomycetidae</taxon>
        <taxon>Agaricales</taxon>
        <taxon>Marasmiineae</taxon>
        <taxon>Omphalotaceae</taxon>
        <taxon>Lentinula</taxon>
    </lineage>
</organism>
<dbReference type="InterPro" id="IPR024645">
    <property type="entry name" value="Mitochondr_Som1"/>
</dbReference>
<reference evidence="1 2" key="1">
    <citation type="submission" date="2016-08" db="EMBL/GenBank/DDBJ databases">
        <authorList>
            <consortium name="Lentinula edodes genome sequencing consortium"/>
            <person name="Sakamoto Y."/>
            <person name="Nakade K."/>
            <person name="Sato S."/>
            <person name="Yoshida Y."/>
            <person name="Miyazaki K."/>
            <person name="Natsume S."/>
            <person name="Konno N."/>
        </authorList>
    </citation>
    <scope>NUCLEOTIDE SEQUENCE [LARGE SCALE GENOMIC DNA]</scope>
    <source>
        <strain evidence="1 2">NBRC 111202</strain>
    </source>
</reference>
<evidence type="ECO:0000313" key="2">
    <source>
        <dbReference type="Proteomes" id="UP000188533"/>
    </source>
</evidence>
<sequence>MSLVSSSKSEPSVIGSEKCQMVEIIQYSCELERSQTEGPVVRCFPWSRLFRICPGLPAVEMTKFLNVDEGGVVELPADINPPSGKPWNRVVRHDSSVDS</sequence>